<comment type="subcellular location">
    <subcellularLocation>
        <location evidence="1">Cytoplasm</location>
    </subcellularLocation>
</comment>
<dbReference type="FunFam" id="3.40.50.800:FF:000004">
    <property type="entry name" value="Glycine--tRNA ligase 2"/>
    <property type="match status" value="1"/>
</dbReference>
<evidence type="ECO:0000256" key="10">
    <source>
        <dbReference type="ARBA" id="ARBA00022917"/>
    </source>
</evidence>
<dbReference type="EMBL" id="LWCA01000546">
    <property type="protein sequence ID" value="OAF67922.1"/>
    <property type="molecule type" value="Genomic_DNA"/>
</dbReference>
<evidence type="ECO:0000256" key="2">
    <source>
        <dbReference type="ARBA" id="ARBA00008226"/>
    </source>
</evidence>
<dbReference type="SUPFAM" id="SSF52954">
    <property type="entry name" value="Class II aaRS ABD-related"/>
    <property type="match status" value="1"/>
</dbReference>
<dbReference type="PROSITE" id="PS50862">
    <property type="entry name" value="AA_TRNA_LIGASE_II"/>
    <property type="match status" value="1"/>
</dbReference>
<dbReference type="InterPro" id="IPR009068">
    <property type="entry name" value="uS15_NS1_RNA-bd_sf"/>
</dbReference>
<evidence type="ECO:0000256" key="1">
    <source>
        <dbReference type="ARBA" id="ARBA00004496"/>
    </source>
</evidence>
<dbReference type="GO" id="GO:0070150">
    <property type="term" value="P:mitochondrial glycyl-tRNA aminoacylation"/>
    <property type="evidence" value="ECO:0007669"/>
    <property type="project" value="TreeGrafter"/>
</dbReference>
<comment type="catalytic activity">
    <reaction evidence="14">
        <text>tRNA(Gly) + glycine + ATP = glycyl-tRNA(Gly) + AMP + diphosphate</text>
        <dbReference type="Rhea" id="RHEA:16013"/>
        <dbReference type="Rhea" id="RHEA-COMP:9664"/>
        <dbReference type="Rhea" id="RHEA-COMP:9683"/>
        <dbReference type="ChEBI" id="CHEBI:30616"/>
        <dbReference type="ChEBI" id="CHEBI:33019"/>
        <dbReference type="ChEBI" id="CHEBI:57305"/>
        <dbReference type="ChEBI" id="CHEBI:78442"/>
        <dbReference type="ChEBI" id="CHEBI:78522"/>
        <dbReference type="ChEBI" id="CHEBI:456215"/>
        <dbReference type="EC" id="6.1.1.14"/>
    </reaction>
    <physiologicalReaction direction="left-to-right" evidence="14">
        <dbReference type="Rhea" id="RHEA:16014"/>
    </physiologicalReaction>
</comment>
<dbReference type="PRINTS" id="PR01043">
    <property type="entry name" value="TRNASYNTHGLY"/>
</dbReference>
<evidence type="ECO:0000256" key="3">
    <source>
        <dbReference type="ARBA" id="ARBA00011738"/>
    </source>
</evidence>
<dbReference type="AlphaFoldDB" id="A0A177B2G5"/>
<dbReference type="NCBIfam" id="TIGR00389">
    <property type="entry name" value="glyS_dimeric"/>
    <property type="match status" value="1"/>
</dbReference>
<dbReference type="GO" id="GO:0016740">
    <property type="term" value="F:transferase activity"/>
    <property type="evidence" value="ECO:0007669"/>
    <property type="project" value="UniProtKB-KW"/>
</dbReference>
<dbReference type="GO" id="GO:0005739">
    <property type="term" value="C:mitochondrion"/>
    <property type="evidence" value="ECO:0007669"/>
    <property type="project" value="TreeGrafter"/>
</dbReference>
<evidence type="ECO:0000256" key="14">
    <source>
        <dbReference type="ARBA" id="ARBA00049523"/>
    </source>
</evidence>
<sequence length="674" mass="77078">MTTSPTLVDQIKNQGNIIRKLKESKSAKEEIESAVKELKALKLKFDETKPLSSVYKFEKEKVDYLLKQRFFMDQSFSIYGGVSGFIDFGPMGCAVKNNIINLWRNFFINSANSVYEIDCPVITYDKVFEASGHVAKFIDYKVKDVKTGDCFRLDHLISANLKMILKKKHSDVENEKINKILAQIDGYDVNQMQQLINEYKIKSPVTGNDLSEPTKFNLMFSTKIGAAGHLQGYLRPETAQGMFLNFANLLKFNDNKLPFAAAQIGKAYRNEISPRSGLIRCREFLLAEIEYFYDSSDGGKHSEFTDSIQKTIITLYSSDKQLENSPAFKISIGEALDQKIIQKENVAYYIAKIFHFLKKIGINTELIRFRQHLPNEMAHYACDCWDAEILMSSGWVECVGCSDRSCYDLDQHSKHSGISLIANKVLEKPLEKMQEIVKISKRNISRKYTSQTSNIVSKINAMSFDDKKQMCNEIEKIKFFNLKINKDVYQINSDMVSIKTEKFTIHIEDIHPHVIEPSFGIGRIMQALFEHSIRTRKDDENRTFLSLPVISAPYKCSVIPLSKHDDLIPVANLISTNLRKIHIAHRIETSSSSIGKMYARTDQLGIPYAVTIDFDSVRVSPSTVTIRERDSMEQIRIPVTDVCYTLNLIIDQPDSGWNTTREKYGLFKNQINKI</sequence>
<dbReference type="PANTHER" id="PTHR10745">
    <property type="entry name" value="GLYCYL-TRNA SYNTHETASE/DNA POLYMERASE SUBUNIT GAMMA-2"/>
    <property type="match status" value="1"/>
</dbReference>
<dbReference type="NCBIfam" id="NF003211">
    <property type="entry name" value="PRK04173.1"/>
    <property type="match status" value="1"/>
</dbReference>
<evidence type="ECO:0000256" key="7">
    <source>
        <dbReference type="ARBA" id="ARBA00022679"/>
    </source>
</evidence>
<dbReference type="Proteomes" id="UP000078046">
    <property type="component" value="Unassembled WGS sequence"/>
</dbReference>
<dbReference type="Gene3D" id="1.10.287.10">
    <property type="entry name" value="S15/NS1, RNA-binding"/>
    <property type="match status" value="1"/>
</dbReference>
<organism evidence="17 18">
    <name type="scientific">Intoshia linei</name>
    <dbReference type="NCBI Taxonomy" id="1819745"/>
    <lineage>
        <taxon>Eukaryota</taxon>
        <taxon>Metazoa</taxon>
        <taxon>Spiralia</taxon>
        <taxon>Lophotrochozoa</taxon>
        <taxon>Mesozoa</taxon>
        <taxon>Orthonectida</taxon>
        <taxon>Rhopaluridae</taxon>
        <taxon>Intoshia</taxon>
    </lineage>
</organism>
<dbReference type="InterPro" id="IPR033731">
    <property type="entry name" value="GlyRS-like_core"/>
</dbReference>
<dbReference type="InterPro" id="IPR002315">
    <property type="entry name" value="tRNA-synt_gly"/>
</dbReference>
<dbReference type="InterPro" id="IPR036621">
    <property type="entry name" value="Anticodon-bd_dom_sf"/>
</dbReference>
<evidence type="ECO:0000259" key="16">
    <source>
        <dbReference type="PROSITE" id="PS51185"/>
    </source>
</evidence>
<keyword evidence="8" id="KW-0547">Nucleotide-binding</keyword>
<evidence type="ECO:0000256" key="6">
    <source>
        <dbReference type="ARBA" id="ARBA00022598"/>
    </source>
</evidence>
<evidence type="ECO:0000256" key="4">
    <source>
        <dbReference type="ARBA" id="ARBA00012829"/>
    </source>
</evidence>
<feature type="domain" description="Aminoacyl-transfer RNA synthetases class-II family profile" evidence="15">
    <location>
        <begin position="200"/>
        <end position="548"/>
    </location>
</feature>
<keyword evidence="7" id="KW-0808">Transferase</keyword>
<dbReference type="InterPro" id="IPR006195">
    <property type="entry name" value="aa-tRNA-synth_II"/>
</dbReference>
<comment type="similarity">
    <text evidence="2">Belongs to the class-II aminoacyl-tRNA synthetase family.</text>
</comment>
<evidence type="ECO:0000256" key="12">
    <source>
        <dbReference type="ARBA" id="ARBA00030057"/>
    </source>
</evidence>
<dbReference type="InterPro" id="IPR045864">
    <property type="entry name" value="aa-tRNA-synth_II/BPL/LPL"/>
</dbReference>
<dbReference type="PANTHER" id="PTHR10745:SF0">
    <property type="entry name" value="GLYCINE--TRNA LIGASE"/>
    <property type="match status" value="1"/>
</dbReference>
<protein>
    <recommendedName>
        <fullName evidence="5">Glycine--tRNA ligase</fullName>
        <ecNumber evidence="4">6.1.1.14</ecNumber>
    </recommendedName>
    <alternativeName>
        <fullName evidence="12">Diadenosine tetraphosphate synthetase</fullName>
    </alternativeName>
</protein>
<dbReference type="EC" id="6.1.1.14" evidence="4"/>
<dbReference type="SMART" id="SM00991">
    <property type="entry name" value="WHEP-TRS"/>
    <property type="match status" value="1"/>
</dbReference>
<comment type="subunit">
    <text evidence="3">Homodimer.</text>
</comment>
<dbReference type="Pfam" id="PF00587">
    <property type="entry name" value="tRNA-synt_2b"/>
    <property type="match status" value="1"/>
</dbReference>
<dbReference type="GO" id="GO:0005524">
    <property type="term" value="F:ATP binding"/>
    <property type="evidence" value="ECO:0007669"/>
    <property type="project" value="UniProtKB-KW"/>
</dbReference>
<comment type="catalytic activity">
    <reaction evidence="13">
        <text>2 ATP + H(+) = P(1),P(4)-bis(5'-adenosyl) tetraphosphate + diphosphate</text>
        <dbReference type="Rhea" id="RHEA:34935"/>
        <dbReference type="ChEBI" id="CHEBI:15378"/>
        <dbReference type="ChEBI" id="CHEBI:30616"/>
        <dbReference type="ChEBI" id="CHEBI:33019"/>
        <dbReference type="ChEBI" id="CHEBI:58141"/>
    </reaction>
    <physiologicalReaction direction="left-to-right" evidence="13">
        <dbReference type="Rhea" id="RHEA:34936"/>
    </physiologicalReaction>
</comment>
<gene>
    <name evidence="17" type="ORF">A3Q56_04343</name>
</gene>
<comment type="caution">
    <text evidence="17">The sequence shown here is derived from an EMBL/GenBank/DDBJ whole genome shotgun (WGS) entry which is preliminary data.</text>
</comment>
<dbReference type="Gene3D" id="3.30.720.200">
    <property type="match status" value="1"/>
</dbReference>
<evidence type="ECO:0000256" key="13">
    <source>
        <dbReference type="ARBA" id="ARBA00048436"/>
    </source>
</evidence>
<dbReference type="InterPro" id="IPR027031">
    <property type="entry name" value="Gly-tRNA_synthase/POLG2"/>
</dbReference>
<dbReference type="CDD" id="cd00774">
    <property type="entry name" value="GlyRS-like_core"/>
    <property type="match status" value="1"/>
</dbReference>
<name>A0A177B2G5_9BILA</name>
<dbReference type="InterPro" id="IPR000738">
    <property type="entry name" value="WHEP-TRS_dom"/>
</dbReference>
<dbReference type="CDD" id="cd01200">
    <property type="entry name" value="WHEPGMRS_RNA"/>
    <property type="match status" value="1"/>
</dbReference>
<keyword evidence="18" id="KW-1185">Reference proteome</keyword>
<keyword evidence="11" id="KW-0030">Aminoacyl-tRNA synthetase</keyword>
<evidence type="ECO:0000256" key="9">
    <source>
        <dbReference type="ARBA" id="ARBA00022840"/>
    </source>
</evidence>
<feature type="domain" description="WHEP-TRS" evidence="16">
    <location>
        <begin position="3"/>
        <end position="59"/>
    </location>
</feature>
<evidence type="ECO:0000259" key="15">
    <source>
        <dbReference type="PROSITE" id="PS50862"/>
    </source>
</evidence>
<dbReference type="OrthoDB" id="57698at2759"/>
<accession>A0A177B2G5</accession>
<dbReference type="InterPro" id="IPR004154">
    <property type="entry name" value="Anticodon-bd"/>
</dbReference>
<evidence type="ECO:0000256" key="5">
    <source>
        <dbReference type="ARBA" id="ARBA00019404"/>
    </source>
</evidence>
<dbReference type="Gene3D" id="3.30.40.230">
    <property type="match status" value="1"/>
</dbReference>
<dbReference type="Gene3D" id="3.40.50.800">
    <property type="entry name" value="Anticodon-binding domain"/>
    <property type="match status" value="1"/>
</dbReference>
<dbReference type="Pfam" id="PF00458">
    <property type="entry name" value="WHEP-TRS"/>
    <property type="match status" value="1"/>
</dbReference>
<proteinExistence type="inferred from homology"/>
<keyword evidence="10" id="KW-0648">Protein biosynthesis</keyword>
<dbReference type="PROSITE" id="PS00762">
    <property type="entry name" value="WHEP_TRS_1"/>
    <property type="match status" value="1"/>
</dbReference>
<dbReference type="Gene3D" id="3.30.930.10">
    <property type="entry name" value="Bira Bifunctional Protein, Domain 2"/>
    <property type="match status" value="1"/>
</dbReference>
<evidence type="ECO:0000256" key="8">
    <source>
        <dbReference type="ARBA" id="ARBA00022741"/>
    </source>
</evidence>
<dbReference type="InterPro" id="IPR002314">
    <property type="entry name" value="aa-tRNA-synt_IIb"/>
</dbReference>
<dbReference type="SUPFAM" id="SSF55681">
    <property type="entry name" value="Class II aaRS and biotin synthetases"/>
    <property type="match status" value="1"/>
</dbReference>
<reference evidence="17 18" key="1">
    <citation type="submission" date="2016-04" db="EMBL/GenBank/DDBJ databases">
        <title>The genome of Intoshia linei affirms orthonectids as highly simplified spiralians.</title>
        <authorList>
            <person name="Mikhailov K.V."/>
            <person name="Slusarev G.S."/>
            <person name="Nikitin M.A."/>
            <person name="Logacheva M.D."/>
            <person name="Penin A."/>
            <person name="Aleoshin V."/>
            <person name="Panchin Y.V."/>
        </authorList>
    </citation>
    <scope>NUCLEOTIDE SEQUENCE [LARGE SCALE GENOMIC DNA]</scope>
    <source>
        <strain evidence="17">Intl2013</strain>
        <tissue evidence="17">Whole animal</tissue>
    </source>
</reference>
<evidence type="ECO:0000313" key="18">
    <source>
        <dbReference type="Proteomes" id="UP000078046"/>
    </source>
</evidence>
<evidence type="ECO:0000256" key="11">
    <source>
        <dbReference type="ARBA" id="ARBA00023146"/>
    </source>
</evidence>
<dbReference type="SUPFAM" id="SSF47060">
    <property type="entry name" value="S15/NS1 RNA-binding domain"/>
    <property type="match status" value="1"/>
</dbReference>
<dbReference type="Pfam" id="PF03129">
    <property type="entry name" value="HGTP_anticodon"/>
    <property type="match status" value="1"/>
</dbReference>
<dbReference type="PROSITE" id="PS51185">
    <property type="entry name" value="WHEP_TRS_2"/>
    <property type="match status" value="1"/>
</dbReference>
<evidence type="ECO:0000313" key="17">
    <source>
        <dbReference type="EMBL" id="OAF67922.1"/>
    </source>
</evidence>
<keyword evidence="9" id="KW-0067">ATP-binding</keyword>
<dbReference type="FunFam" id="3.30.40.230:FF:000001">
    <property type="entry name" value="Glycine--tRNA ligase"/>
    <property type="match status" value="1"/>
</dbReference>
<dbReference type="GO" id="GO:0004820">
    <property type="term" value="F:glycine-tRNA ligase activity"/>
    <property type="evidence" value="ECO:0007669"/>
    <property type="project" value="UniProtKB-EC"/>
</dbReference>
<keyword evidence="6" id="KW-0436">Ligase</keyword>